<evidence type="ECO:0000313" key="2">
    <source>
        <dbReference type="Proteomes" id="UP000318010"/>
    </source>
</evidence>
<comment type="caution">
    <text evidence="1">The sequence shown here is derived from an EMBL/GenBank/DDBJ whole genome shotgun (WGS) entry which is preliminary data.</text>
</comment>
<keyword evidence="2" id="KW-1185">Reference proteome</keyword>
<dbReference type="RefSeq" id="WP_146269029.1">
    <property type="nucleotide sequence ID" value="NZ_VOEI01000001.1"/>
</dbReference>
<reference evidence="1 2" key="1">
    <citation type="submission" date="2019-07" db="EMBL/GenBank/DDBJ databases">
        <authorList>
            <person name="Kim J."/>
        </authorList>
    </citation>
    <scope>NUCLEOTIDE SEQUENCE [LARGE SCALE GENOMIC DNA]</scope>
    <source>
        <strain evidence="1 2">MJ1a</strain>
    </source>
</reference>
<dbReference type="EMBL" id="VOEI01000001">
    <property type="protein sequence ID" value="TWR28233.1"/>
    <property type="molecule type" value="Genomic_DNA"/>
</dbReference>
<proteinExistence type="predicted"/>
<organism evidence="1 2">
    <name type="scientific">Mucilaginibacter achroorhodeus</name>
    <dbReference type="NCBI Taxonomy" id="2599294"/>
    <lineage>
        <taxon>Bacteria</taxon>
        <taxon>Pseudomonadati</taxon>
        <taxon>Bacteroidota</taxon>
        <taxon>Sphingobacteriia</taxon>
        <taxon>Sphingobacteriales</taxon>
        <taxon>Sphingobacteriaceae</taxon>
        <taxon>Mucilaginibacter</taxon>
    </lineage>
</organism>
<evidence type="ECO:0000313" key="1">
    <source>
        <dbReference type="EMBL" id="TWR28233.1"/>
    </source>
</evidence>
<gene>
    <name evidence="1" type="ORF">FPZ42_03190</name>
</gene>
<sequence>MKPNIILLITGLVLAGVLTLISIKTTNHNTERWTSVGAGFVTGVLLLKAPKALTQRKGQEV</sequence>
<dbReference type="AlphaFoldDB" id="A0A563UAC9"/>
<accession>A0A563UAC9</accession>
<name>A0A563UAC9_9SPHI</name>
<dbReference type="Proteomes" id="UP000318010">
    <property type="component" value="Unassembled WGS sequence"/>
</dbReference>
<protein>
    <submittedName>
        <fullName evidence="1">Uncharacterized protein</fullName>
    </submittedName>
</protein>